<gene>
    <name evidence="1" type="ORF">SGA01_37570</name>
</gene>
<evidence type="ECO:0000313" key="2">
    <source>
        <dbReference type="Proteomes" id="UP000315226"/>
    </source>
</evidence>
<protein>
    <recommendedName>
        <fullName evidence="3">Peptidase S9 prolyl oligopeptidase catalytic domain-containing protein</fullName>
    </recommendedName>
</protein>
<dbReference type="AlphaFoldDB" id="A0A4Y3RKD8"/>
<organism evidence="1 2">
    <name type="scientific">Streptomyces gardneri</name>
    <dbReference type="NCBI Taxonomy" id="66892"/>
    <lineage>
        <taxon>Bacteria</taxon>
        <taxon>Bacillati</taxon>
        <taxon>Actinomycetota</taxon>
        <taxon>Actinomycetes</taxon>
        <taxon>Kitasatosporales</taxon>
        <taxon>Streptomycetaceae</taxon>
        <taxon>Streptomyces</taxon>
    </lineage>
</organism>
<evidence type="ECO:0000313" key="1">
    <source>
        <dbReference type="EMBL" id="GEB58152.1"/>
    </source>
</evidence>
<dbReference type="InterPro" id="IPR029058">
    <property type="entry name" value="AB_hydrolase_fold"/>
</dbReference>
<dbReference type="InterPro" id="IPR000801">
    <property type="entry name" value="Esterase-like"/>
</dbReference>
<reference evidence="1 2" key="1">
    <citation type="submission" date="2019-06" db="EMBL/GenBank/DDBJ databases">
        <title>Whole genome shotgun sequence of Streptomyces gardneri NBRC 12865.</title>
        <authorList>
            <person name="Hosoyama A."/>
            <person name="Uohara A."/>
            <person name="Ohji S."/>
            <person name="Ichikawa N."/>
        </authorList>
    </citation>
    <scope>NUCLEOTIDE SEQUENCE [LARGE SCALE GENOMIC DNA]</scope>
    <source>
        <strain evidence="1 2">NBRC 12865</strain>
    </source>
</reference>
<evidence type="ECO:0008006" key="3">
    <source>
        <dbReference type="Google" id="ProtNLM"/>
    </source>
</evidence>
<dbReference type="Proteomes" id="UP000315226">
    <property type="component" value="Unassembled WGS sequence"/>
</dbReference>
<dbReference type="Gene3D" id="3.40.50.1820">
    <property type="entry name" value="alpha/beta hydrolase"/>
    <property type="match status" value="1"/>
</dbReference>
<dbReference type="EMBL" id="BJMN01000023">
    <property type="protein sequence ID" value="GEB58152.1"/>
    <property type="molecule type" value="Genomic_DNA"/>
</dbReference>
<dbReference type="Pfam" id="PF00756">
    <property type="entry name" value="Esterase"/>
    <property type="match status" value="1"/>
</dbReference>
<proteinExistence type="predicted"/>
<comment type="caution">
    <text evidence="1">The sequence shown here is derived from an EMBL/GenBank/DDBJ whole genome shotgun (WGS) entry which is preliminary data.</text>
</comment>
<dbReference type="SUPFAM" id="SSF53474">
    <property type="entry name" value="alpha/beta-Hydrolases"/>
    <property type="match status" value="1"/>
</dbReference>
<name>A0A4Y3RKD8_9ACTN</name>
<accession>A0A4Y3RKD8</accession>
<keyword evidence="2" id="KW-1185">Reference proteome</keyword>
<sequence>MRGRTRSPQAETFLARDRPEAVSGAYRVGEHARDWGVIGNSTGGYCALKLGPHHPDRFAASAGLSPYYKAAEDVTTRVTSSTATRT</sequence>